<name>A0A914YLV2_9BILA</name>
<dbReference type="InterPro" id="IPR002123">
    <property type="entry name" value="Plipid/glycerol_acylTrfase"/>
</dbReference>
<dbReference type="GO" id="GO:0031966">
    <property type="term" value="C:mitochondrial membrane"/>
    <property type="evidence" value="ECO:0007669"/>
    <property type="project" value="TreeGrafter"/>
</dbReference>
<dbReference type="GO" id="GO:0019432">
    <property type="term" value="P:triglyceride biosynthetic process"/>
    <property type="evidence" value="ECO:0007669"/>
    <property type="project" value="TreeGrafter"/>
</dbReference>
<dbReference type="GO" id="GO:0004366">
    <property type="term" value="F:glycerol-3-phosphate O-acyltransferase activity"/>
    <property type="evidence" value="ECO:0007669"/>
    <property type="project" value="TreeGrafter"/>
</dbReference>
<dbReference type="WBParaSite" id="PSU_v2.g19895.t1">
    <property type="protein sequence ID" value="PSU_v2.g19895.t1"/>
    <property type="gene ID" value="PSU_v2.g19895"/>
</dbReference>
<sequence>MAKPPLHYHSERRSHFGGPCSNCFPNATLNETLISTAKYPRVENKYINLLDFSKFGGFKKLSTLNSYDTRELSFPFFSDIFYTWRTPLPHKYFSVYNAVLESKRVTSTVSKIAQEKGTLPKYIQKQAVNILSQMKASLSRVICKICGYVLFKVFRRVMKRLLVNPTQLVKIKEAEETGIPIVYLPLHRSHLDYLLITWSVWHFGIRLPHIASGDNLNLSGLGWLLRATGAFFIHRRLDPKDEFNTNEIYRSVLNSYLVEILKSNMSLEFFLEGTRSRFGKTLLPKNGLISNVVDAVDAGTIPDVYLVPVSYSYDNIVEGIFHDELMGIRKEKESVIGVIRGIFKGFGRRERCGTVTIDFGAPCKLTDYIKSLKAALEKNVEQFNLEYSINPNSYRELLPWHDRATPNRTLIRAIGYHIVYEAHQQKPITVSSVIALLLLCHHRQRVRMLELMRDVGFLCSDIASLGYEVVGWDNLVEPDQAFEDAVTHFRHTIIVSREKNESDNEDIWVQINSSHHSIIDLCYRKNGAISPFALISVIAMTLQASNIDPSHDIKEIPLHDYLYKSLSLCNLLQTEVIFVKPCENLHQRITDITTDFIESMEAGTCALKGHQLSFHLGFYANILRPFLQTLYIVTAYFISHPNPNTKDKREVDFIRRFLLEKSRNRDVGIFTEAYNSDSVYNSIKLLRQKRVIAQDQLELIDQEHASHIIKLLQPYIRV</sequence>
<evidence type="ECO:0000256" key="2">
    <source>
        <dbReference type="ARBA" id="ARBA00007937"/>
    </source>
</evidence>
<keyword evidence="8" id="KW-1185">Reference proteome</keyword>
<comment type="subcellular location">
    <subcellularLocation>
        <location evidence="1">Membrane</location>
    </subcellularLocation>
</comment>
<evidence type="ECO:0000313" key="8">
    <source>
        <dbReference type="Proteomes" id="UP000887577"/>
    </source>
</evidence>
<evidence type="ECO:0000256" key="1">
    <source>
        <dbReference type="ARBA" id="ARBA00004370"/>
    </source>
</evidence>
<dbReference type="Proteomes" id="UP000887577">
    <property type="component" value="Unplaced"/>
</dbReference>
<dbReference type="CDD" id="cd07993">
    <property type="entry name" value="LPLAT_DHAPAT-like"/>
    <property type="match status" value="1"/>
</dbReference>
<dbReference type="AlphaFoldDB" id="A0A914YLV2"/>
<proteinExistence type="inferred from homology"/>
<dbReference type="Pfam" id="PF19277">
    <property type="entry name" value="GPAT_C"/>
    <property type="match status" value="1"/>
</dbReference>
<dbReference type="InterPro" id="IPR045520">
    <property type="entry name" value="GPAT/DHAPAT_C"/>
</dbReference>
<dbReference type="PIRSF" id="PIRSF000437">
    <property type="entry name" value="GPAT_DHAPAT"/>
    <property type="match status" value="1"/>
</dbReference>
<dbReference type="PANTHER" id="PTHR12563">
    <property type="entry name" value="GLYCEROL-3-PHOSPHATE ACYLTRANSFERASE"/>
    <property type="match status" value="1"/>
</dbReference>
<evidence type="ECO:0000256" key="5">
    <source>
        <dbReference type="ARBA" id="ARBA00023315"/>
    </source>
</evidence>
<evidence type="ECO:0000256" key="6">
    <source>
        <dbReference type="PIRNR" id="PIRNR000437"/>
    </source>
</evidence>
<keyword evidence="3 6" id="KW-0808">Transferase</keyword>
<dbReference type="GO" id="GO:0006072">
    <property type="term" value="P:glycerol-3-phosphate metabolic process"/>
    <property type="evidence" value="ECO:0007669"/>
    <property type="project" value="TreeGrafter"/>
</dbReference>
<evidence type="ECO:0000256" key="3">
    <source>
        <dbReference type="ARBA" id="ARBA00022679"/>
    </source>
</evidence>
<keyword evidence="4" id="KW-0472">Membrane</keyword>
<keyword evidence="5 6" id="KW-0012">Acyltransferase</keyword>
<organism evidence="8 9">
    <name type="scientific">Panagrolaimus superbus</name>
    <dbReference type="NCBI Taxonomy" id="310955"/>
    <lineage>
        <taxon>Eukaryota</taxon>
        <taxon>Metazoa</taxon>
        <taxon>Ecdysozoa</taxon>
        <taxon>Nematoda</taxon>
        <taxon>Chromadorea</taxon>
        <taxon>Rhabditida</taxon>
        <taxon>Tylenchina</taxon>
        <taxon>Panagrolaimomorpha</taxon>
        <taxon>Panagrolaimoidea</taxon>
        <taxon>Panagrolaimidae</taxon>
        <taxon>Panagrolaimus</taxon>
    </lineage>
</organism>
<evidence type="ECO:0000256" key="4">
    <source>
        <dbReference type="ARBA" id="ARBA00023136"/>
    </source>
</evidence>
<dbReference type="GO" id="GO:0008654">
    <property type="term" value="P:phospholipid biosynthetic process"/>
    <property type="evidence" value="ECO:0007669"/>
    <property type="project" value="TreeGrafter"/>
</dbReference>
<dbReference type="SMART" id="SM00563">
    <property type="entry name" value="PlsC"/>
    <property type="match status" value="1"/>
</dbReference>
<dbReference type="SUPFAM" id="SSF69593">
    <property type="entry name" value="Glycerol-3-phosphate (1)-acyltransferase"/>
    <property type="match status" value="1"/>
</dbReference>
<dbReference type="GO" id="GO:0006631">
    <property type="term" value="P:fatty acid metabolic process"/>
    <property type="evidence" value="ECO:0007669"/>
    <property type="project" value="TreeGrafter"/>
</dbReference>
<dbReference type="InterPro" id="IPR041728">
    <property type="entry name" value="GPAT/DHAPAT_LPLAT"/>
</dbReference>
<dbReference type="PANTHER" id="PTHR12563:SF23">
    <property type="entry name" value="BCDNA.GH07066"/>
    <property type="match status" value="1"/>
</dbReference>
<evidence type="ECO:0000259" key="7">
    <source>
        <dbReference type="SMART" id="SM00563"/>
    </source>
</evidence>
<dbReference type="InterPro" id="IPR022284">
    <property type="entry name" value="GPAT/DHAPAT"/>
</dbReference>
<evidence type="ECO:0000313" key="9">
    <source>
        <dbReference type="WBParaSite" id="PSU_v2.g19895.t1"/>
    </source>
</evidence>
<feature type="domain" description="Phospholipid/glycerol acyltransferase" evidence="7">
    <location>
        <begin position="181"/>
        <end position="314"/>
    </location>
</feature>
<dbReference type="Pfam" id="PF01553">
    <property type="entry name" value="Acyltransferase"/>
    <property type="match status" value="1"/>
</dbReference>
<accession>A0A914YLV2</accession>
<reference evidence="9" key="1">
    <citation type="submission" date="2022-11" db="UniProtKB">
        <authorList>
            <consortium name="WormBaseParasite"/>
        </authorList>
    </citation>
    <scope>IDENTIFICATION</scope>
</reference>
<protein>
    <submittedName>
        <fullName evidence="9">Phospholipid/glycerol acyltransferase domain-containing protein</fullName>
    </submittedName>
</protein>
<comment type="similarity">
    <text evidence="2 6">Belongs to the GPAT/DAPAT family.</text>
</comment>